<dbReference type="AlphaFoldDB" id="A0A2P6MRX9"/>
<feature type="region of interest" description="Disordered" evidence="6">
    <location>
        <begin position="65"/>
        <end position="105"/>
    </location>
</feature>
<proteinExistence type="inferred from homology"/>
<sequence>MAGGKANQVTKNKRVLQRHQPLQSQIEESEKTSKPIKQRAQKGKRVEEDDAQEVDAALSAKILSAARQQFSEEQDERRKNKPLTPVKPQLMQEDDSDEEEIDEEEYEEVEEVELSEEDAKAFEAFFPKETAKRQTLGDIIMSKMAEAKGEITAEQAQQHIGSQFSPKVVQVYTSVGKLLANYSIGKIPKAFKMIPSLEKWEELLYLTNPDEWTPNAMYQAVRLFSSIMSPEIAQRFYNLILLPAVLSDIEEHKKLNFHYYQALKKCLYKPAAFFKGIMLPLVESGDCQLREATIICSILGKTSVPVLHSSAALLKLAEMDYSPALAMFIGTLLQKKYALPYRVVDAVVNHFLAVTNSNELMPVLWHRAFLTFIQRYRSDLLPEQKQAIHKLIKAQPHEFFTFEVRRELANSVNRGEAPTAATSTAMDI</sequence>
<evidence type="ECO:0000256" key="4">
    <source>
        <dbReference type="ARBA" id="ARBA00023242"/>
    </source>
</evidence>
<dbReference type="GO" id="GO:0005730">
    <property type="term" value="C:nucleolus"/>
    <property type="evidence" value="ECO:0007669"/>
    <property type="project" value="UniProtKB-SubCell"/>
</dbReference>
<dbReference type="PANTHER" id="PTHR12821">
    <property type="entry name" value="BYSTIN"/>
    <property type="match status" value="1"/>
</dbReference>
<evidence type="ECO:0000256" key="3">
    <source>
        <dbReference type="ARBA" id="ARBA00022517"/>
    </source>
</evidence>
<comment type="similarity">
    <text evidence="2">Belongs to the bystin family.</text>
</comment>
<dbReference type="InParanoid" id="A0A2P6MRX9"/>
<dbReference type="PANTHER" id="PTHR12821:SF0">
    <property type="entry name" value="BYSTIN"/>
    <property type="match status" value="1"/>
</dbReference>
<comment type="subcellular location">
    <subcellularLocation>
        <location evidence="1">Nucleus</location>
        <location evidence="1">Nucleolus</location>
    </subcellularLocation>
</comment>
<evidence type="ECO:0000313" key="7">
    <source>
        <dbReference type="EMBL" id="PRP74455.1"/>
    </source>
</evidence>
<protein>
    <recommendedName>
        <fullName evidence="5">Bystin</fullName>
    </recommendedName>
</protein>
<accession>A0A2P6MRX9</accession>
<evidence type="ECO:0000256" key="6">
    <source>
        <dbReference type="SAM" id="MobiDB-lite"/>
    </source>
</evidence>
<keyword evidence="4" id="KW-0539">Nucleus</keyword>
<dbReference type="Gene3D" id="1.25.40.480">
    <property type="match status" value="1"/>
</dbReference>
<name>A0A2P6MRX9_9EUKA</name>
<evidence type="ECO:0000256" key="1">
    <source>
        <dbReference type="ARBA" id="ARBA00004604"/>
    </source>
</evidence>
<dbReference type="FunFam" id="1.25.40.480:FF:000001">
    <property type="entry name" value="Bystin (51.6 kD)-like"/>
    <property type="match status" value="1"/>
</dbReference>
<organism evidence="7 8">
    <name type="scientific">Planoprotostelium fungivorum</name>
    <dbReference type="NCBI Taxonomy" id="1890364"/>
    <lineage>
        <taxon>Eukaryota</taxon>
        <taxon>Amoebozoa</taxon>
        <taxon>Evosea</taxon>
        <taxon>Variosea</taxon>
        <taxon>Cavosteliida</taxon>
        <taxon>Cavosteliaceae</taxon>
        <taxon>Planoprotostelium</taxon>
    </lineage>
</organism>
<dbReference type="STRING" id="1890364.A0A2P6MRX9"/>
<feature type="region of interest" description="Disordered" evidence="6">
    <location>
        <begin position="1"/>
        <end position="53"/>
    </location>
</feature>
<evidence type="ECO:0000256" key="2">
    <source>
        <dbReference type="ARBA" id="ARBA00007114"/>
    </source>
</evidence>
<feature type="compositionally biased region" description="Basic residues" evidence="6">
    <location>
        <begin position="34"/>
        <end position="43"/>
    </location>
</feature>
<keyword evidence="8" id="KW-1185">Reference proteome</keyword>
<dbReference type="GO" id="GO:0005737">
    <property type="term" value="C:cytoplasm"/>
    <property type="evidence" value="ECO:0007669"/>
    <property type="project" value="TreeGrafter"/>
</dbReference>
<dbReference type="EMBL" id="MDYQ01000463">
    <property type="protein sequence ID" value="PRP74455.1"/>
    <property type="molecule type" value="Genomic_DNA"/>
</dbReference>
<dbReference type="OrthoDB" id="2192561at2759"/>
<dbReference type="Pfam" id="PF05291">
    <property type="entry name" value="Bystin"/>
    <property type="match status" value="1"/>
</dbReference>
<evidence type="ECO:0000256" key="5">
    <source>
        <dbReference type="ARBA" id="ARBA00074032"/>
    </source>
</evidence>
<gene>
    <name evidence="7" type="ORF">PROFUN_06584</name>
</gene>
<dbReference type="GO" id="GO:0030515">
    <property type="term" value="F:snoRNA binding"/>
    <property type="evidence" value="ECO:0007669"/>
    <property type="project" value="TreeGrafter"/>
</dbReference>
<comment type="caution">
    <text evidence="7">The sequence shown here is derived from an EMBL/GenBank/DDBJ whole genome shotgun (WGS) entry which is preliminary data.</text>
</comment>
<feature type="compositionally biased region" description="Acidic residues" evidence="6">
    <location>
        <begin position="92"/>
        <end position="105"/>
    </location>
</feature>
<reference evidence="7 8" key="1">
    <citation type="journal article" date="2018" name="Genome Biol. Evol.">
        <title>Multiple Roots of Fruiting Body Formation in Amoebozoa.</title>
        <authorList>
            <person name="Hillmann F."/>
            <person name="Forbes G."/>
            <person name="Novohradska S."/>
            <person name="Ferling I."/>
            <person name="Riege K."/>
            <person name="Groth M."/>
            <person name="Westermann M."/>
            <person name="Marz M."/>
            <person name="Spaller T."/>
            <person name="Winckler T."/>
            <person name="Schaap P."/>
            <person name="Glockner G."/>
        </authorList>
    </citation>
    <scope>NUCLEOTIDE SEQUENCE [LARGE SCALE GENOMIC DNA]</scope>
    <source>
        <strain evidence="7 8">Jena</strain>
    </source>
</reference>
<keyword evidence="3" id="KW-0690">Ribosome biogenesis</keyword>
<dbReference type="GO" id="GO:0006364">
    <property type="term" value="P:rRNA processing"/>
    <property type="evidence" value="ECO:0007669"/>
    <property type="project" value="TreeGrafter"/>
</dbReference>
<dbReference type="GO" id="GO:0030688">
    <property type="term" value="C:preribosome, small subunit precursor"/>
    <property type="evidence" value="ECO:0007669"/>
    <property type="project" value="TreeGrafter"/>
</dbReference>
<dbReference type="InterPro" id="IPR007955">
    <property type="entry name" value="Bystin"/>
</dbReference>
<dbReference type="Proteomes" id="UP000241769">
    <property type="component" value="Unassembled WGS sequence"/>
</dbReference>
<evidence type="ECO:0000313" key="8">
    <source>
        <dbReference type="Proteomes" id="UP000241769"/>
    </source>
</evidence>
<dbReference type="FunCoup" id="A0A2P6MRX9">
    <property type="interactions" value="401"/>
</dbReference>